<accession>X0X312</accession>
<gene>
    <name evidence="1" type="ORF">S01H1_69118</name>
</gene>
<comment type="caution">
    <text evidence="1">The sequence shown here is derived from an EMBL/GenBank/DDBJ whole genome shotgun (WGS) entry which is preliminary data.</text>
</comment>
<name>X0X312_9ZZZZ</name>
<organism evidence="1">
    <name type="scientific">marine sediment metagenome</name>
    <dbReference type="NCBI Taxonomy" id="412755"/>
    <lineage>
        <taxon>unclassified sequences</taxon>
        <taxon>metagenomes</taxon>
        <taxon>ecological metagenomes</taxon>
    </lineage>
</organism>
<reference evidence="1" key="1">
    <citation type="journal article" date="2014" name="Front. Microbiol.">
        <title>High frequency of phylogenetically diverse reductive dehalogenase-homologous genes in deep subseafloor sedimentary metagenomes.</title>
        <authorList>
            <person name="Kawai M."/>
            <person name="Futagami T."/>
            <person name="Toyoda A."/>
            <person name="Takaki Y."/>
            <person name="Nishi S."/>
            <person name="Hori S."/>
            <person name="Arai W."/>
            <person name="Tsubouchi T."/>
            <person name="Morono Y."/>
            <person name="Uchiyama I."/>
            <person name="Ito T."/>
            <person name="Fujiyama A."/>
            <person name="Inagaki F."/>
            <person name="Takami H."/>
        </authorList>
    </citation>
    <scope>NUCLEOTIDE SEQUENCE</scope>
    <source>
        <strain evidence="1">Expedition CK06-06</strain>
    </source>
</reference>
<sequence length="48" mass="5850">MNDKQERKAKRDISLANFFVKVRAFIHELERKYPELRELEGKDSDREL</sequence>
<feature type="non-terminal residue" evidence="1">
    <location>
        <position position="48"/>
    </location>
</feature>
<evidence type="ECO:0000313" key="1">
    <source>
        <dbReference type="EMBL" id="GAG37415.1"/>
    </source>
</evidence>
<dbReference type="AlphaFoldDB" id="X0X312"/>
<proteinExistence type="predicted"/>
<dbReference type="EMBL" id="BARS01045865">
    <property type="protein sequence ID" value="GAG37415.1"/>
    <property type="molecule type" value="Genomic_DNA"/>
</dbReference>
<protein>
    <submittedName>
        <fullName evidence="1">Uncharacterized protein</fullName>
    </submittedName>
</protein>